<evidence type="ECO:0000256" key="2">
    <source>
        <dbReference type="SAM" id="SignalP"/>
    </source>
</evidence>
<organism evidence="3 4">
    <name type="scientific">Phytophthora boehmeriae</name>
    <dbReference type="NCBI Taxonomy" id="109152"/>
    <lineage>
        <taxon>Eukaryota</taxon>
        <taxon>Sar</taxon>
        <taxon>Stramenopiles</taxon>
        <taxon>Oomycota</taxon>
        <taxon>Peronosporomycetes</taxon>
        <taxon>Peronosporales</taxon>
        <taxon>Peronosporaceae</taxon>
        <taxon>Phytophthora</taxon>
    </lineage>
</organism>
<keyword evidence="2" id="KW-0732">Signal</keyword>
<evidence type="ECO:0000256" key="1">
    <source>
        <dbReference type="SAM" id="MobiDB-lite"/>
    </source>
</evidence>
<dbReference type="EMBL" id="JAGDFL010000032">
    <property type="protein sequence ID" value="KAG7400339.1"/>
    <property type="molecule type" value="Genomic_DNA"/>
</dbReference>
<dbReference type="Proteomes" id="UP000693981">
    <property type="component" value="Unassembled WGS sequence"/>
</dbReference>
<comment type="caution">
    <text evidence="3">The sequence shown here is derived from an EMBL/GenBank/DDBJ whole genome shotgun (WGS) entry which is preliminary data.</text>
</comment>
<feature type="compositionally biased region" description="Basic residues" evidence="1">
    <location>
        <begin position="92"/>
        <end position="101"/>
    </location>
</feature>
<keyword evidence="4" id="KW-1185">Reference proteome</keyword>
<feature type="signal peptide" evidence="2">
    <location>
        <begin position="1"/>
        <end position="20"/>
    </location>
</feature>
<feature type="compositionally biased region" description="Acidic residues" evidence="1">
    <location>
        <begin position="71"/>
        <end position="88"/>
    </location>
</feature>
<evidence type="ECO:0000313" key="4">
    <source>
        <dbReference type="Proteomes" id="UP000693981"/>
    </source>
</evidence>
<gene>
    <name evidence="3" type="ORF">PHYBOEH_006096</name>
</gene>
<dbReference type="AlphaFoldDB" id="A0A8T1X9C2"/>
<sequence length="152" mass="17015">MRLQNLVVMAAAVLVASADGLQVISDLAPTVASRANVRYLLHADSTDTRGLIPEAIDSTKAPRGYGIARLEEDEYEGSEEEKAEDSEDEARAKKKKQKKVTNRNNEETPAPTETLEENPTHDPVYTPLPSSIPRPLTLKEQLFVWLWRIFKD</sequence>
<feature type="region of interest" description="Disordered" evidence="1">
    <location>
        <begin position="62"/>
        <end position="133"/>
    </location>
</feature>
<evidence type="ECO:0000313" key="3">
    <source>
        <dbReference type="EMBL" id="KAG7400339.1"/>
    </source>
</evidence>
<proteinExistence type="predicted"/>
<evidence type="ECO:0008006" key="5">
    <source>
        <dbReference type="Google" id="ProtNLM"/>
    </source>
</evidence>
<feature type="chain" id="PRO_5035830059" description="RxLR effector protein" evidence="2">
    <location>
        <begin position="21"/>
        <end position="152"/>
    </location>
</feature>
<protein>
    <recommendedName>
        <fullName evidence="5">RxLR effector protein</fullName>
    </recommendedName>
</protein>
<name>A0A8T1X9C2_9STRA</name>
<reference evidence="3" key="1">
    <citation type="submission" date="2021-02" db="EMBL/GenBank/DDBJ databases">
        <authorList>
            <person name="Palmer J.M."/>
        </authorList>
    </citation>
    <scope>NUCLEOTIDE SEQUENCE</scope>
    <source>
        <strain evidence="3">SCRP23</strain>
    </source>
</reference>
<accession>A0A8T1X9C2</accession>